<dbReference type="RefSeq" id="WP_032087059.1">
    <property type="nucleotide sequence ID" value="NZ_FMAU01000017.1"/>
</dbReference>
<dbReference type="OrthoDB" id="2893402at2"/>
<feature type="chain" id="PRO_5014527631" description="Lipoprotein" evidence="1">
    <location>
        <begin position="21"/>
        <end position="173"/>
    </location>
</feature>
<sequence length="173" mass="19202">MKRPYLASLILLVLILNACASPQKEIDISGNVKSVGNTVSVNGTTTLESDSEIKVQIRELGADTVIQEQTAKVDSEGNYSLNLSRDKREENQKLVVLFQPDEQSEKIKEIYGEHGENIDETSAGIFQYSKGGKEYAGIQMFDFIYKVVKGSTGQRTFLTENFNNPNEQSDSAQ</sequence>
<keyword evidence="1" id="KW-0732">Signal</keyword>
<keyword evidence="3" id="KW-1185">Reference proteome</keyword>
<proteinExistence type="predicted"/>
<evidence type="ECO:0000256" key="1">
    <source>
        <dbReference type="SAM" id="SignalP"/>
    </source>
</evidence>
<dbReference type="EMBL" id="FMAU01000017">
    <property type="protein sequence ID" value="SCC39314.1"/>
    <property type="molecule type" value="Genomic_DNA"/>
</dbReference>
<accession>A0A0V8H2U6</accession>
<evidence type="ECO:0000313" key="3">
    <source>
        <dbReference type="Proteomes" id="UP000181997"/>
    </source>
</evidence>
<protein>
    <recommendedName>
        <fullName evidence="4">Lipoprotein</fullName>
    </recommendedName>
</protein>
<evidence type="ECO:0000313" key="2">
    <source>
        <dbReference type="EMBL" id="SCC39314.1"/>
    </source>
</evidence>
<organism evidence="2 3">
    <name type="scientific">[Bacillus] enclensis</name>
    <dbReference type="NCBI Taxonomy" id="1402860"/>
    <lineage>
        <taxon>Bacteria</taxon>
        <taxon>Bacillati</taxon>
        <taxon>Bacillota</taxon>
        <taxon>Bacilli</taxon>
        <taxon>Bacillales</taxon>
        <taxon>Bacillaceae</taxon>
        <taxon>Rossellomorea</taxon>
    </lineage>
</organism>
<evidence type="ECO:0008006" key="4">
    <source>
        <dbReference type="Google" id="ProtNLM"/>
    </source>
</evidence>
<reference evidence="3" key="1">
    <citation type="submission" date="2016-08" db="EMBL/GenBank/DDBJ databases">
        <authorList>
            <person name="Varghese N."/>
            <person name="Submissions Spin"/>
        </authorList>
    </citation>
    <scope>NUCLEOTIDE SEQUENCE [LARGE SCALE GENOMIC DNA]</scope>
    <source>
        <strain evidence="3">SGD-1123</strain>
    </source>
</reference>
<gene>
    <name evidence="2" type="ORF">GA0061094_4554</name>
</gene>
<dbReference type="AlphaFoldDB" id="A0A0V8H2U6"/>
<name>A0A0V8H2U6_9BACI</name>
<dbReference type="Proteomes" id="UP000181997">
    <property type="component" value="Unassembled WGS sequence"/>
</dbReference>
<feature type="signal peptide" evidence="1">
    <location>
        <begin position="1"/>
        <end position="20"/>
    </location>
</feature>